<keyword evidence="3" id="KW-1185">Reference proteome</keyword>
<dbReference type="AlphaFoldDB" id="A0A7Z0L026"/>
<gene>
    <name evidence="2" type="ORF">HUK65_17840</name>
</gene>
<proteinExistence type="predicted"/>
<evidence type="ECO:0000256" key="1">
    <source>
        <dbReference type="SAM" id="MobiDB-lite"/>
    </source>
</evidence>
<protein>
    <submittedName>
        <fullName evidence="2">Uncharacterized protein</fullName>
    </submittedName>
</protein>
<comment type="caution">
    <text evidence="2">The sequence shown here is derived from an EMBL/GenBank/DDBJ whole genome shotgun (WGS) entry which is preliminary data.</text>
</comment>
<sequence length="58" mass="6271">MIEVRPTGQSPMAVTHQGPSIHETSAGALQKMLSKLQSSMGRRDNTKGGHSIRDLDLL</sequence>
<evidence type="ECO:0000313" key="3">
    <source>
        <dbReference type="Proteomes" id="UP000529417"/>
    </source>
</evidence>
<dbReference type="Proteomes" id="UP000529417">
    <property type="component" value="Unassembled WGS sequence"/>
</dbReference>
<name>A0A7Z0L026_9RHOB</name>
<evidence type="ECO:0000313" key="2">
    <source>
        <dbReference type="EMBL" id="NYS26825.1"/>
    </source>
</evidence>
<feature type="compositionally biased region" description="Basic and acidic residues" evidence="1">
    <location>
        <begin position="41"/>
        <end position="58"/>
    </location>
</feature>
<reference evidence="2 3" key="1">
    <citation type="journal article" date="2000" name="Arch. Microbiol.">
        <title>Rhodobaca bogoriensis gen. nov. and sp. nov., an alkaliphilic purple nonsulfur bacterium from African Rift Valley soda lakes.</title>
        <authorList>
            <person name="Milford A.D."/>
            <person name="Achenbach L.A."/>
            <person name="Jung D.O."/>
            <person name="Madigan M.T."/>
        </authorList>
    </citation>
    <scope>NUCLEOTIDE SEQUENCE [LARGE SCALE GENOMIC DNA]</scope>
    <source>
        <strain evidence="2 3">2376</strain>
    </source>
</reference>
<organism evidence="2 3">
    <name type="scientific">Rhabdonatronobacter sediminivivens</name>
    <dbReference type="NCBI Taxonomy" id="2743469"/>
    <lineage>
        <taxon>Bacteria</taxon>
        <taxon>Pseudomonadati</taxon>
        <taxon>Pseudomonadota</taxon>
        <taxon>Alphaproteobacteria</taxon>
        <taxon>Rhodobacterales</taxon>
        <taxon>Paracoccaceae</taxon>
        <taxon>Rhabdonatronobacter</taxon>
    </lineage>
</organism>
<accession>A0A7Z0L026</accession>
<dbReference type="EMBL" id="JACBXS010000082">
    <property type="protein sequence ID" value="NYS26825.1"/>
    <property type="molecule type" value="Genomic_DNA"/>
</dbReference>
<feature type="region of interest" description="Disordered" evidence="1">
    <location>
        <begin position="36"/>
        <end position="58"/>
    </location>
</feature>